<feature type="region of interest" description="Disordered" evidence="1">
    <location>
        <begin position="783"/>
        <end position="802"/>
    </location>
</feature>
<dbReference type="Pfam" id="PF08811">
    <property type="entry name" value="DUF1800"/>
    <property type="match status" value="1"/>
</dbReference>
<dbReference type="PANTHER" id="PTHR43737">
    <property type="entry name" value="BLL7424 PROTEIN"/>
    <property type="match status" value="1"/>
</dbReference>
<evidence type="ECO:0008006" key="3">
    <source>
        <dbReference type="Google" id="ProtNLM"/>
    </source>
</evidence>
<dbReference type="EMBL" id="HBNS01041666">
    <property type="protein sequence ID" value="CAE4640404.1"/>
    <property type="molecule type" value="Transcribed_RNA"/>
</dbReference>
<dbReference type="Pfam" id="PF07394">
    <property type="entry name" value="DUF1501"/>
    <property type="match status" value="1"/>
</dbReference>
<organism evidence="2">
    <name type="scientific">Ditylum brightwellii</name>
    <dbReference type="NCBI Taxonomy" id="49249"/>
    <lineage>
        <taxon>Eukaryota</taxon>
        <taxon>Sar</taxon>
        <taxon>Stramenopiles</taxon>
        <taxon>Ochrophyta</taxon>
        <taxon>Bacillariophyta</taxon>
        <taxon>Mediophyceae</taxon>
        <taxon>Lithodesmiophycidae</taxon>
        <taxon>Lithodesmiales</taxon>
        <taxon>Lithodesmiaceae</taxon>
        <taxon>Ditylum</taxon>
    </lineage>
</organism>
<name>A0A7S4SBC7_9STRA</name>
<dbReference type="PANTHER" id="PTHR43737:SF1">
    <property type="entry name" value="DUF1501 DOMAIN-CONTAINING PROTEIN"/>
    <property type="match status" value="1"/>
</dbReference>
<reference evidence="2" key="1">
    <citation type="submission" date="2021-01" db="EMBL/GenBank/DDBJ databases">
        <authorList>
            <person name="Corre E."/>
            <person name="Pelletier E."/>
            <person name="Niang G."/>
            <person name="Scheremetjew M."/>
            <person name="Finn R."/>
            <person name="Kale V."/>
            <person name="Holt S."/>
            <person name="Cochrane G."/>
            <person name="Meng A."/>
            <person name="Brown T."/>
            <person name="Cohen L."/>
        </authorList>
    </citation>
    <scope>NUCLEOTIDE SEQUENCE</scope>
    <source>
        <strain evidence="2">GSO104</strain>
    </source>
</reference>
<accession>A0A7S4SBC7</accession>
<dbReference type="InterPro" id="IPR014917">
    <property type="entry name" value="DUF1800"/>
</dbReference>
<dbReference type="AlphaFoldDB" id="A0A7S4SBC7"/>
<dbReference type="InterPro" id="IPR010869">
    <property type="entry name" value="DUF1501"/>
</dbReference>
<proteinExistence type="predicted"/>
<sequence length="1233" mass="135564">MNTVILSNNYDCFLDECEVDTVRVVNVEGLYYEYVRPACVEQSFYNGAKKLVKDRTGNAPNTCANPRMPTAMEACCPLDASISRIKATRNYIYDGERMTYGRANKNCASIGRKLCDFEAIDSSIVPEFKTGYHWTTAKCSIEIKIDQEGHVAIVYNIENRRGDQALHISEESLNYFKVYWESNEYPNRFNNCGNASGCTALSGGGCQCETAVAEGTVFFSKPSSADEILSTLLIGSMNPEVFDDGTFIKQKEAEFTVYLKNGVYDSDTVFEVVDDMYRTFFMKNAFSRVKVVGGNFYFRNAPHFMSMIADSKPYGIGETTRRDAEYETEAVLDHYFYHPNVAPFLCIHFIKRFGISNPSPLYVEKCAVAFHNGTYSSGSHSYGSGLYGDLSALIASIALDREARTPVLDADPAHGSLREPILKVIGFMRALKFEQDPRVPTTKLIFMNEKIGQMAHSFETVFSFFSSDHIPNNGPLHFASLTSPESAKLEMPLTIGLLNGIFSLVKYGLSGCNNGFGMNSGSGSCKDDGLYEKAIGALRFGPVTVSSRVTSSSDDAEQRSDNGSVLVASRDLSLGESKRSSQWVGMRFTNIQVPKKAIVIGAYIEFEVDEIDKKATSLSIRGEPVDNPSEFSTENYNISNRLLTNAMVSWDDIPAWEKISDKHKTPDLSPIIQELVDRSGWVLGNSVVLIINGTGTRVAEAWDGDPKNAPLLVVTYSTDDESAPTGRSTSEIIDNLATLLTAGRLNTERKEHILEAVKSTGGDVQAGLRLAEQLVATTPEFHTTSLSAPSGENRQKQRAQSSSTDEYKSIVYLYFDGGCDSFNMLAPYSCPDIIDPVSGKTSNTYDKYLAIREHVALTSKISLEIDASDSSQPCTSFGIHPNLPTLRDLYNERSALFVANAGLLLKPVDKTNYREQTPTQLFSHNTLSRETKQVDLNEEISGTGVLGRLNDALAEFGYSTSMFSISGSTITLAGQPGVNPPQSVLRRTGLDSFNSEPSSTNMKDTIKKLNNVTNKDYGFMSETWAYGLYEAMDQHSALYDALDQVSLSQSFPATNLGNQLSTVAELIQTHTQRGTNRDLFYVSLGGFDTHADVGPALAARFDEVDGALSAFVNEMKAQGLWAQTTLVQFSDFARTLSPNSGNGTDHGWGQNVFIMGGSLNGGKIMGNYPGEFSEKSSIGLSRGRLIPTTPWDAIWNGIAQWCGVTTESDLDKILPMRKNFPPTHLFNISDLYT</sequence>
<evidence type="ECO:0000313" key="2">
    <source>
        <dbReference type="EMBL" id="CAE4640404.1"/>
    </source>
</evidence>
<evidence type="ECO:0000256" key="1">
    <source>
        <dbReference type="SAM" id="MobiDB-lite"/>
    </source>
</evidence>
<gene>
    <name evidence="2" type="ORF">DBRI00130_LOCUS32424</name>
</gene>
<protein>
    <recommendedName>
        <fullName evidence="3">DUF1501 domain-containing protein</fullName>
    </recommendedName>
</protein>